<gene>
    <name evidence="1" type="ORF">DILT_LOCUS16433</name>
</gene>
<dbReference type="Gene3D" id="1.25.10.10">
    <property type="entry name" value="Leucine-rich Repeat Variant"/>
    <property type="match status" value="1"/>
</dbReference>
<dbReference type="EMBL" id="UYRU01084804">
    <property type="protein sequence ID" value="VDN34145.1"/>
    <property type="molecule type" value="Genomic_DNA"/>
</dbReference>
<proteinExistence type="predicted"/>
<evidence type="ECO:0008006" key="3">
    <source>
        <dbReference type="Google" id="ProtNLM"/>
    </source>
</evidence>
<dbReference type="OrthoDB" id="6267364at2759"/>
<protein>
    <recommendedName>
        <fullName evidence="3">FAT domain-containing protein</fullName>
    </recommendedName>
</protein>
<dbReference type="GO" id="GO:0051010">
    <property type="term" value="F:microtubule plus-end binding"/>
    <property type="evidence" value="ECO:0007669"/>
    <property type="project" value="InterPro"/>
</dbReference>
<evidence type="ECO:0000313" key="2">
    <source>
        <dbReference type="Proteomes" id="UP000281553"/>
    </source>
</evidence>
<dbReference type="InterPro" id="IPR011989">
    <property type="entry name" value="ARM-like"/>
</dbReference>
<dbReference type="AlphaFoldDB" id="A0A3P7MWH9"/>
<keyword evidence="2" id="KW-1185">Reference proteome</keyword>
<reference evidence="1 2" key="1">
    <citation type="submission" date="2018-11" db="EMBL/GenBank/DDBJ databases">
        <authorList>
            <consortium name="Pathogen Informatics"/>
        </authorList>
    </citation>
    <scope>NUCLEOTIDE SEQUENCE [LARGE SCALE GENOMIC DNA]</scope>
</reference>
<dbReference type="Proteomes" id="UP000281553">
    <property type="component" value="Unassembled WGS sequence"/>
</dbReference>
<dbReference type="PANTHER" id="PTHR12609">
    <property type="entry name" value="MICROTUBULE ASSOCIATED PROTEIN XMAP215"/>
    <property type="match status" value="1"/>
</dbReference>
<dbReference type="GO" id="GO:0061863">
    <property type="term" value="F:microtubule plus end polymerase"/>
    <property type="evidence" value="ECO:0007669"/>
    <property type="project" value="InterPro"/>
</dbReference>
<dbReference type="InterPro" id="IPR045110">
    <property type="entry name" value="XMAP215"/>
</dbReference>
<dbReference type="GO" id="GO:0030951">
    <property type="term" value="P:establishment or maintenance of microtubule cytoskeleton polarity"/>
    <property type="evidence" value="ECO:0007669"/>
    <property type="project" value="InterPro"/>
</dbReference>
<dbReference type="GO" id="GO:0007051">
    <property type="term" value="P:spindle organization"/>
    <property type="evidence" value="ECO:0007669"/>
    <property type="project" value="InterPro"/>
</dbReference>
<sequence>MEYILKVFGRLSESGGNLTEYEAAAFLPYLVMKVGDSKDNIRRDIRAIFRLVVTLYPPARFYPFLINGLKSKVNKARQGKESPPVHPLPFARPLNWIALLWWKIKRAVY</sequence>
<organism evidence="1 2">
    <name type="scientific">Dibothriocephalus latus</name>
    <name type="common">Fish tapeworm</name>
    <name type="synonym">Diphyllobothrium latum</name>
    <dbReference type="NCBI Taxonomy" id="60516"/>
    <lineage>
        <taxon>Eukaryota</taxon>
        <taxon>Metazoa</taxon>
        <taxon>Spiralia</taxon>
        <taxon>Lophotrochozoa</taxon>
        <taxon>Platyhelminthes</taxon>
        <taxon>Cestoda</taxon>
        <taxon>Eucestoda</taxon>
        <taxon>Diphyllobothriidea</taxon>
        <taxon>Diphyllobothriidae</taxon>
        <taxon>Dibothriocephalus</taxon>
    </lineage>
</organism>
<evidence type="ECO:0000313" key="1">
    <source>
        <dbReference type="EMBL" id="VDN34145.1"/>
    </source>
</evidence>
<name>A0A3P7MWH9_DIBLA</name>
<dbReference type="GO" id="GO:0046785">
    <property type="term" value="P:microtubule polymerization"/>
    <property type="evidence" value="ECO:0007669"/>
    <property type="project" value="InterPro"/>
</dbReference>
<accession>A0A3P7MWH9</accession>